<reference evidence="1 2" key="1">
    <citation type="submission" date="2021-04" db="EMBL/GenBank/DDBJ databases">
        <title>Draft genome sequence of Paenibacillus cisolokensis, LC2-13A.</title>
        <authorList>
            <person name="Uke A."/>
            <person name="Chhe C."/>
            <person name="Baramee S."/>
            <person name="Kosugi A."/>
        </authorList>
    </citation>
    <scope>NUCLEOTIDE SEQUENCE [LARGE SCALE GENOMIC DNA]</scope>
    <source>
        <strain evidence="1 2">LC2-13A</strain>
    </source>
</reference>
<dbReference type="Proteomes" id="UP000680304">
    <property type="component" value="Unassembled WGS sequence"/>
</dbReference>
<protein>
    <submittedName>
        <fullName evidence="1">Uncharacterized protein</fullName>
    </submittedName>
</protein>
<sequence>MAIRKLADGECRFPAFWGPGHDWLPDHNWGGTGMIGLQEMLLQSAGEAIYLLPAWPMEWDVDFRLHAPGRTVVEGRVRGGRLEWWDIAPERRRKDVVVMPQTSGG</sequence>
<dbReference type="RefSeq" id="WP_213529387.1">
    <property type="nucleotide sequence ID" value="NZ_BOVJ01000111.1"/>
</dbReference>
<dbReference type="SUPFAM" id="SSF48208">
    <property type="entry name" value="Six-hairpin glycosidases"/>
    <property type="match status" value="1"/>
</dbReference>
<dbReference type="InterPro" id="IPR008928">
    <property type="entry name" value="6-hairpin_glycosidase_sf"/>
</dbReference>
<evidence type="ECO:0000313" key="2">
    <source>
        <dbReference type="Proteomes" id="UP000680304"/>
    </source>
</evidence>
<organism evidence="1 2">
    <name type="scientific">Paenibacillus cisolokensis</name>
    <dbReference type="NCBI Taxonomy" id="1658519"/>
    <lineage>
        <taxon>Bacteria</taxon>
        <taxon>Bacillati</taxon>
        <taxon>Bacillota</taxon>
        <taxon>Bacilli</taxon>
        <taxon>Bacillales</taxon>
        <taxon>Paenibacillaceae</taxon>
        <taxon>Paenibacillus</taxon>
    </lineage>
</organism>
<proteinExistence type="predicted"/>
<keyword evidence="2" id="KW-1185">Reference proteome</keyword>
<dbReference type="Gene3D" id="2.60.40.1180">
    <property type="entry name" value="Golgi alpha-mannosidase II"/>
    <property type="match status" value="1"/>
</dbReference>
<dbReference type="EMBL" id="BOVJ01000111">
    <property type="protein sequence ID" value="GIQ64907.1"/>
    <property type="molecule type" value="Genomic_DNA"/>
</dbReference>
<accession>A0ABQ4N9J8</accession>
<name>A0ABQ4N9J8_9BACL</name>
<comment type="caution">
    <text evidence="1">The sequence shown here is derived from an EMBL/GenBank/DDBJ whole genome shotgun (WGS) entry which is preliminary data.</text>
</comment>
<dbReference type="InterPro" id="IPR013780">
    <property type="entry name" value="Glyco_hydro_b"/>
</dbReference>
<gene>
    <name evidence="1" type="ORF">PACILC2_34750</name>
</gene>
<evidence type="ECO:0000313" key="1">
    <source>
        <dbReference type="EMBL" id="GIQ64907.1"/>
    </source>
</evidence>